<reference evidence="3" key="2">
    <citation type="submission" date="2012-01" db="EMBL/GenBank/DDBJ databases">
        <title>Noncontiguous Finished sequence of chromosome of Saccharomonospora glauca K62.</title>
        <authorList>
            <consortium name="US DOE Joint Genome Institute"/>
            <person name="Lucas S."/>
            <person name="Han J."/>
            <person name="Lapidus A."/>
            <person name="Cheng J.-F."/>
            <person name="Goodwin L."/>
            <person name="Pitluck S."/>
            <person name="Peters L."/>
            <person name="Mikhailova N."/>
            <person name="Held B."/>
            <person name="Detter J.C."/>
            <person name="Han C."/>
            <person name="Tapia R."/>
            <person name="Land M."/>
            <person name="Hauser L."/>
            <person name="Kyrpides N."/>
            <person name="Ivanova N."/>
            <person name="Pagani I."/>
            <person name="Brambilla E.-M."/>
            <person name="Klenk H.-P."/>
            <person name="Woyke T."/>
        </authorList>
    </citation>
    <scope>NUCLEOTIDE SEQUENCE [LARGE SCALE GENOMIC DNA]</scope>
    <source>
        <strain evidence="3">K62</strain>
    </source>
</reference>
<feature type="transmembrane region" description="Helical" evidence="1">
    <location>
        <begin position="12"/>
        <end position="30"/>
    </location>
</feature>
<keyword evidence="1" id="KW-1133">Transmembrane helix</keyword>
<evidence type="ECO:0008006" key="4">
    <source>
        <dbReference type="Google" id="ProtNLM"/>
    </source>
</evidence>
<dbReference type="RefSeq" id="WP_005466820.1">
    <property type="nucleotide sequence ID" value="NZ_CM001484.1"/>
</dbReference>
<gene>
    <name evidence="2" type="ORF">SacglDRAFT_04130</name>
</gene>
<dbReference type="AlphaFoldDB" id="I1D7N7"/>
<protein>
    <recommendedName>
        <fullName evidence="4">DUF4190 domain-containing protein</fullName>
    </recommendedName>
</protein>
<evidence type="ECO:0000256" key="1">
    <source>
        <dbReference type="SAM" id="Phobius"/>
    </source>
</evidence>
<dbReference type="HOGENOM" id="CLU_1346604_0_0_11"/>
<dbReference type="Proteomes" id="UP000005087">
    <property type="component" value="Chromosome"/>
</dbReference>
<dbReference type="STRING" id="928724.SacglDRAFT_04130"/>
<keyword evidence="1" id="KW-0812">Transmembrane</keyword>
<evidence type="ECO:0000313" key="3">
    <source>
        <dbReference type="Proteomes" id="UP000005087"/>
    </source>
</evidence>
<organism evidence="2 3">
    <name type="scientific">Saccharomonospora glauca K62</name>
    <dbReference type="NCBI Taxonomy" id="928724"/>
    <lineage>
        <taxon>Bacteria</taxon>
        <taxon>Bacillati</taxon>
        <taxon>Actinomycetota</taxon>
        <taxon>Actinomycetes</taxon>
        <taxon>Pseudonocardiales</taxon>
        <taxon>Pseudonocardiaceae</taxon>
        <taxon>Saccharomonospora</taxon>
    </lineage>
</organism>
<dbReference type="OrthoDB" id="3556183at2"/>
<proteinExistence type="predicted"/>
<dbReference type="eggNOG" id="COG3170">
    <property type="taxonomic scope" value="Bacteria"/>
</dbReference>
<keyword evidence="3" id="KW-1185">Reference proteome</keyword>
<dbReference type="EMBL" id="CM001484">
    <property type="protein sequence ID" value="EIF00962.1"/>
    <property type="molecule type" value="Genomic_DNA"/>
</dbReference>
<feature type="transmembrane region" description="Helical" evidence="1">
    <location>
        <begin position="65"/>
        <end position="85"/>
    </location>
</feature>
<feature type="transmembrane region" description="Helical" evidence="1">
    <location>
        <begin position="36"/>
        <end position="53"/>
    </location>
</feature>
<dbReference type="InterPro" id="IPR038468">
    <property type="entry name" value="MmpS_C"/>
</dbReference>
<name>I1D7N7_9PSEU</name>
<evidence type="ECO:0000313" key="2">
    <source>
        <dbReference type="EMBL" id="EIF00962.1"/>
    </source>
</evidence>
<dbReference type="Gene3D" id="2.60.40.2880">
    <property type="entry name" value="MmpS1-5, C-terminal soluble domain"/>
    <property type="match status" value="1"/>
</dbReference>
<keyword evidence="1" id="KW-0472">Membrane</keyword>
<sequence length="202" mass="21018">MSHNITTAPRNSLGTAGFVLGLVGLVFSFIPLIGVVAWPLVIIGLVLSLVGIARARKTAASKGLAIAGTVLSAIGLLVCITWVGAVSKAVDEAQRNELKPVASGQSPAAGQHTVVFELSTDQAVNVQYGDLADQRTLVADPTQEWRQEFSFGGGSHHLMLSATPVGNSDLTSTITCSITVDGETVAQQSNPLGVWCNANVRK</sequence>
<reference evidence="2 3" key="1">
    <citation type="submission" date="2011-09" db="EMBL/GenBank/DDBJ databases">
        <authorList>
            <consortium name="US DOE Joint Genome Institute (JGI-PGF)"/>
            <person name="Lucas S."/>
            <person name="Han J."/>
            <person name="Lapidus A."/>
            <person name="Cheng J.-F."/>
            <person name="Goodwin L."/>
            <person name="Pitluck S."/>
            <person name="Peters L."/>
            <person name="Land M.L."/>
            <person name="Hauser L."/>
            <person name="Brambilla E."/>
            <person name="Klenk H.-P."/>
            <person name="Woyke T.J."/>
        </authorList>
    </citation>
    <scope>NUCLEOTIDE SEQUENCE [LARGE SCALE GENOMIC DNA]</scope>
    <source>
        <strain evidence="2 3">K62</strain>
    </source>
</reference>
<accession>I1D7N7</accession>